<evidence type="ECO:0000313" key="4">
    <source>
        <dbReference type="Proteomes" id="UP000233435"/>
    </source>
</evidence>
<feature type="region of interest" description="Disordered" evidence="1">
    <location>
        <begin position="49"/>
        <end position="71"/>
    </location>
</feature>
<reference evidence="3 4" key="1">
    <citation type="submission" date="2017-12" db="EMBL/GenBank/DDBJ databases">
        <title>Confluentibacter flavum sp. nov., isolated from the saline lake.</title>
        <authorList>
            <person name="Yu L."/>
        </authorList>
    </citation>
    <scope>NUCLEOTIDE SEQUENCE [LARGE SCALE GENOMIC DNA]</scope>
    <source>
        <strain evidence="3 4">3B</strain>
    </source>
</reference>
<accession>A0A2N3HJD2</accession>
<comment type="caution">
    <text evidence="3">The sequence shown here is derived from an EMBL/GenBank/DDBJ whole genome shotgun (WGS) entry which is preliminary data.</text>
</comment>
<evidence type="ECO:0000256" key="2">
    <source>
        <dbReference type="SAM" id="SignalP"/>
    </source>
</evidence>
<feature type="chain" id="PRO_5014975576" description="Lipoprotein" evidence="2">
    <location>
        <begin position="27"/>
        <end position="154"/>
    </location>
</feature>
<gene>
    <name evidence="3" type="ORF">CSW08_09920</name>
</gene>
<feature type="compositionally biased region" description="Polar residues" evidence="1">
    <location>
        <begin position="62"/>
        <end position="71"/>
    </location>
</feature>
<dbReference type="Proteomes" id="UP000233435">
    <property type="component" value="Unassembled WGS sequence"/>
</dbReference>
<protein>
    <recommendedName>
        <fullName evidence="5">Lipoprotein</fullName>
    </recommendedName>
</protein>
<dbReference type="PROSITE" id="PS51257">
    <property type="entry name" value="PROKAR_LIPOPROTEIN"/>
    <property type="match status" value="1"/>
</dbReference>
<evidence type="ECO:0000313" key="3">
    <source>
        <dbReference type="EMBL" id="PKQ45085.1"/>
    </source>
</evidence>
<organism evidence="3 4">
    <name type="scientific">Confluentibacter flavum</name>
    <dbReference type="NCBI Taxonomy" id="1909700"/>
    <lineage>
        <taxon>Bacteria</taxon>
        <taxon>Pseudomonadati</taxon>
        <taxon>Bacteroidota</taxon>
        <taxon>Flavobacteriia</taxon>
        <taxon>Flavobacteriales</taxon>
        <taxon>Flavobacteriaceae</taxon>
        <taxon>Confluentibacter</taxon>
    </lineage>
</organism>
<dbReference type="AlphaFoldDB" id="A0A2N3HJD2"/>
<evidence type="ECO:0000256" key="1">
    <source>
        <dbReference type="SAM" id="MobiDB-lite"/>
    </source>
</evidence>
<keyword evidence="2" id="KW-0732">Signal</keyword>
<keyword evidence="4" id="KW-1185">Reference proteome</keyword>
<evidence type="ECO:0008006" key="5">
    <source>
        <dbReference type="Google" id="ProtNLM"/>
    </source>
</evidence>
<feature type="compositionally biased region" description="Low complexity" evidence="1">
    <location>
        <begin position="49"/>
        <end position="61"/>
    </location>
</feature>
<proteinExistence type="predicted"/>
<feature type="signal peptide" evidence="2">
    <location>
        <begin position="1"/>
        <end position="26"/>
    </location>
</feature>
<sequence length="154" mass="17557">MKNGIKILLSMFALLAISCGNSTKQAGTDGTSDTYYSSDAQGMDHMNGDDNMNSNSSMMNNEATNTPTQDLTQEEYDKQRNTQMYTSLNMTDEQIGEYESVTRSSMDTWKRDNPQKTMATQDRMKYQSDHLKTILDESQYTNYGQWATSNPYRN</sequence>
<name>A0A2N3HJD2_9FLAO</name>
<dbReference type="EMBL" id="PJEO01000034">
    <property type="protein sequence ID" value="PKQ45085.1"/>
    <property type="molecule type" value="Genomic_DNA"/>
</dbReference>